<feature type="domain" description="EamA" evidence="2">
    <location>
        <begin position="170"/>
        <end position="293"/>
    </location>
</feature>
<keyword evidence="1" id="KW-0472">Membrane</keyword>
<dbReference type="SUPFAM" id="SSF103481">
    <property type="entry name" value="Multidrug resistance efflux transporter EmrE"/>
    <property type="match status" value="2"/>
</dbReference>
<sequence length="311" mass="33426">MKPTSLSVGATARDAAADSRAGIALMVLTTFIFAMQDGISRHLASEYNVLMVVMIRYWFFAAFVTVIAARRAGGLRRAAATTQPFLQAFRGFLLAGEICVMVLAFVLLGLVESHAVFAAYPLLVAALSGPILGERVGWRRWVAIGVGFVGVLIILQPGMRVFSPAAVVPLISALMFALYSLLTRYAARRDSAATSFFWTGVVGAIVMTGPGLWFWEPMSLGDWGWMAALCVSGAAGHYTLIKCYELAEASAVQPFAYFQLVFASAVGLTVFGETLEPNVAIGAAIVVGAGLFTLWRERRRARRLSAPSTGR</sequence>
<dbReference type="STRING" id="990712.SAMN05216257_101272"/>
<keyword evidence="1" id="KW-0812">Transmembrane</keyword>
<evidence type="ECO:0000313" key="4">
    <source>
        <dbReference type="Proteomes" id="UP000199328"/>
    </source>
</evidence>
<feature type="domain" description="EamA" evidence="2">
    <location>
        <begin position="21"/>
        <end position="155"/>
    </location>
</feature>
<feature type="transmembrane region" description="Helical" evidence="1">
    <location>
        <begin position="255"/>
        <end position="272"/>
    </location>
</feature>
<dbReference type="RefSeq" id="WP_092497416.1">
    <property type="nucleotide sequence ID" value="NZ_FNFV01000001.1"/>
</dbReference>
<feature type="transmembrane region" description="Helical" evidence="1">
    <location>
        <begin position="51"/>
        <end position="70"/>
    </location>
</feature>
<evidence type="ECO:0000259" key="2">
    <source>
        <dbReference type="Pfam" id="PF00892"/>
    </source>
</evidence>
<feature type="transmembrane region" description="Helical" evidence="1">
    <location>
        <begin position="21"/>
        <end position="39"/>
    </location>
</feature>
<dbReference type="Proteomes" id="UP000199328">
    <property type="component" value="Unassembled WGS sequence"/>
</dbReference>
<feature type="transmembrane region" description="Helical" evidence="1">
    <location>
        <begin position="141"/>
        <end position="159"/>
    </location>
</feature>
<feature type="transmembrane region" description="Helical" evidence="1">
    <location>
        <begin position="278"/>
        <end position="295"/>
    </location>
</feature>
<reference evidence="4" key="1">
    <citation type="submission" date="2016-10" db="EMBL/GenBank/DDBJ databases">
        <authorList>
            <person name="Varghese N."/>
            <person name="Submissions S."/>
        </authorList>
    </citation>
    <scope>NUCLEOTIDE SEQUENCE [LARGE SCALE GENOMIC DNA]</scope>
    <source>
        <strain evidence="4">CGMCC 1.10789</strain>
    </source>
</reference>
<dbReference type="InterPro" id="IPR000620">
    <property type="entry name" value="EamA_dom"/>
</dbReference>
<protein>
    <submittedName>
        <fullName evidence="3">Permease of the drug/metabolite transporter (DMT) superfamily</fullName>
    </submittedName>
</protein>
<feature type="transmembrane region" description="Helical" evidence="1">
    <location>
        <begin position="91"/>
        <end position="111"/>
    </location>
</feature>
<feature type="transmembrane region" description="Helical" evidence="1">
    <location>
        <begin position="225"/>
        <end position="243"/>
    </location>
</feature>
<dbReference type="OrthoDB" id="9807937at2"/>
<evidence type="ECO:0000256" key="1">
    <source>
        <dbReference type="SAM" id="Phobius"/>
    </source>
</evidence>
<feature type="transmembrane region" description="Helical" evidence="1">
    <location>
        <begin position="165"/>
        <end position="182"/>
    </location>
</feature>
<dbReference type="GO" id="GO:0016020">
    <property type="term" value="C:membrane"/>
    <property type="evidence" value="ECO:0007669"/>
    <property type="project" value="InterPro"/>
</dbReference>
<organism evidence="3 4">
    <name type="scientific">Meinhardsimonia xiamenensis</name>
    <dbReference type="NCBI Taxonomy" id="990712"/>
    <lineage>
        <taxon>Bacteria</taxon>
        <taxon>Pseudomonadati</taxon>
        <taxon>Pseudomonadota</taxon>
        <taxon>Alphaproteobacteria</taxon>
        <taxon>Rhodobacterales</taxon>
        <taxon>Paracoccaceae</taxon>
        <taxon>Meinhardsimonia</taxon>
    </lineage>
</organism>
<accession>A0A1G8YCR9</accession>
<keyword evidence="4" id="KW-1185">Reference proteome</keyword>
<dbReference type="EMBL" id="FNFV01000001">
    <property type="protein sequence ID" value="SDK00511.1"/>
    <property type="molecule type" value="Genomic_DNA"/>
</dbReference>
<gene>
    <name evidence="3" type="ORF">SAMN05216257_101272</name>
</gene>
<dbReference type="PANTHER" id="PTHR22911:SF103">
    <property type="entry name" value="BLR2811 PROTEIN"/>
    <property type="match status" value="1"/>
</dbReference>
<name>A0A1G8YCR9_9RHOB</name>
<keyword evidence="1" id="KW-1133">Transmembrane helix</keyword>
<dbReference type="Pfam" id="PF00892">
    <property type="entry name" value="EamA"/>
    <property type="match status" value="2"/>
</dbReference>
<dbReference type="AlphaFoldDB" id="A0A1G8YCR9"/>
<feature type="transmembrane region" description="Helical" evidence="1">
    <location>
        <begin position="117"/>
        <end position="134"/>
    </location>
</feature>
<feature type="transmembrane region" description="Helical" evidence="1">
    <location>
        <begin position="194"/>
        <end position="213"/>
    </location>
</feature>
<proteinExistence type="predicted"/>
<dbReference type="PANTHER" id="PTHR22911">
    <property type="entry name" value="ACYL-MALONYL CONDENSING ENZYME-RELATED"/>
    <property type="match status" value="1"/>
</dbReference>
<dbReference type="InterPro" id="IPR037185">
    <property type="entry name" value="EmrE-like"/>
</dbReference>
<evidence type="ECO:0000313" key="3">
    <source>
        <dbReference type="EMBL" id="SDK00511.1"/>
    </source>
</evidence>